<dbReference type="RefSeq" id="WP_324181126.1">
    <property type="nucleotide sequence ID" value="NZ_BAABAW010000020.1"/>
</dbReference>
<organism evidence="2 3">
    <name type="scientific">Aquimarina gracilis</name>
    <dbReference type="NCBI Taxonomy" id="874422"/>
    <lineage>
        <taxon>Bacteria</taxon>
        <taxon>Pseudomonadati</taxon>
        <taxon>Bacteroidota</taxon>
        <taxon>Flavobacteriia</taxon>
        <taxon>Flavobacteriales</taxon>
        <taxon>Flavobacteriaceae</taxon>
        <taxon>Aquimarina</taxon>
    </lineage>
</organism>
<keyword evidence="3" id="KW-1185">Reference proteome</keyword>
<dbReference type="Gene3D" id="2.60.40.10">
    <property type="entry name" value="Immunoglobulins"/>
    <property type="match status" value="1"/>
</dbReference>
<dbReference type="InterPro" id="IPR036116">
    <property type="entry name" value="FN3_sf"/>
</dbReference>
<gene>
    <name evidence="2" type="ORF">U6A24_16655</name>
</gene>
<evidence type="ECO:0000313" key="2">
    <source>
        <dbReference type="EMBL" id="MEB3347106.1"/>
    </source>
</evidence>
<dbReference type="PROSITE" id="PS50853">
    <property type="entry name" value="FN3"/>
    <property type="match status" value="1"/>
</dbReference>
<accession>A0ABU5ZZ15</accession>
<dbReference type="InterPro" id="IPR003961">
    <property type="entry name" value="FN3_dom"/>
</dbReference>
<sequence length="1025" mass="115797">MLRNSTFIKTYISAVLILISWLASVSSLHAQLFPVQVNLQMIPPYSLKISEYGTAQSERLVVNLLSIDVTDVSRRVALKVYIENNEGFSVQSNDVVVGANPIVLDGGIPVRLTNIDLRAYFSLQNLRGISPQQYNRTLSEGLYRFCFEVYDERTGQQLSRKSCATAYLVLNDPPFLNLPNRGELIAQKELQNIIFQWTPRHLNATNVQYEFTLAELWDTHINPQAAFLASRPLYQTTTFSNTLLYGPAEPSLLPDKNYAWRVRAIITDGISETSVFRNNGYSEIYHFIYTGVCDAPGYLLAEAINPTTQKILWQGAPHKQYKLQYRKKNFTSPNGRGREGAVWFEKNAFTEQKTIYNLEPGTTYEYRVGGMCKENTGYTYSQINEFTTTIAASDATTYTCGITPEIVITNQDPLQILVINDVFTAGDFPVTVKEVDLSSSMQDGIYNGWGYIVVPYLQDTRIKVVFNGIKINSDYQLIEGIVVTDYDQNWGGVDDVSDELEALLSLGDGIKELIQSIGNLLQNYTGSDKEKETLREQSEALADYGDDLASNPYVPQELKEELAVAEATYQEEIDKTLTASSEDTGPIDTTKEQRALKEVEQKIEAAEDAGFTAEAYASLGSDPSFKGTFEQLKKIVDYLKETAAHCKEKGWKSYQDEGIVPACIWENANIPQPLYYSKADLPYMSGLVDGLYQEGEGLVLLPQFLYQAGSGLKDFIYAYTIAYLECTPSKIAANEKRIGELLKKLEGDTGDGIWDWVTRKYSESELSIAQYQEKSCEEAKKLREEVDQLAAYLSEWENIEKLYTSIEEKLKAYFSNIQKQNNIGRYQEGKITVVVGSLFVSAGGLVVTKIGRVKKILQTLKTFTTEQWDKVFKKLDEKLGRGLSGITKFDDWIKTLKTKINPRRDFPDGKFEKKVTGDDMQYEATGNGEKIWADGIDVNKKALVDAKHNPGDFYTLDSYNKKPFLYGDLDDEFRRYSKIISDKSNPATELIIYISKDNPNSKLLFEYLAKKYDVPTKVELVTWKP</sequence>
<evidence type="ECO:0000259" key="1">
    <source>
        <dbReference type="PROSITE" id="PS50853"/>
    </source>
</evidence>
<comment type="caution">
    <text evidence="2">The sequence shown here is derived from an EMBL/GenBank/DDBJ whole genome shotgun (WGS) entry which is preliminary data.</text>
</comment>
<name>A0ABU5ZZ15_9FLAO</name>
<proteinExistence type="predicted"/>
<evidence type="ECO:0000313" key="3">
    <source>
        <dbReference type="Proteomes" id="UP001327027"/>
    </source>
</evidence>
<feature type="domain" description="Fibronectin type-III" evidence="1">
    <location>
        <begin position="295"/>
        <end position="391"/>
    </location>
</feature>
<dbReference type="InterPro" id="IPR013783">
    <property type="entry name" value="Ig-like_fold"/>
</dbReference>
<dbReference type="Proteomes" id="UP001327027">
    <property type="component" value="Unassembled WGS sequence"/>
</dbReference>
<protein>
    <submittedName>
        <fullName evidence="2">Fibronectin type III domain-containing protein</fullName>
    </submittedName>
</protein>
<dbReference type="EMBL" id="JAYKLX010000007">
    <property type="protein sequence ID" value="MEB3347106.1"/>
    <property type="molecule type" value="Genomic_DNA"/>
</dbReference>
<reference evidence="2 3" key="1">
    <citation type="journal article" date="2013" name="Int. J. Syst. Evol. Microbiol.">
        <title>Aquimarina gracilis sp. nov., isolated from the gut microflora of a mussel, Mytilus coruscus, and emended description of Aquimarina spongiae.</title>
        <authorList>
            <person name="Park S.C."/>
            <person name="Choe H.N."/>
            <person name="Baik K.S."/>
            <person name="Seong C.N."/>
        </authorList>
    </citation>
    <scope>NUCLEOTIDE SEQUENCE [LARGE SCALE GENOMIC DNA]</scope>
    <source>
        <strain evidence="2 3">PSC32</strain>
    </source>
</reference>
<dbReference type="CDD" id="cd00063">
    <property type="entry name" value="FN3"/>
    <property type="match status" value="1"/>
</dbReference>
<dbReference type="SUPFAM" id="SSF49265">
    <property type="entry name" value="Fibronectin type III"/>
    <property type="match status" value="1"/>
</dbReference>